<dbReference type="EMBL" id="BSVB01000001">
    <property type="protein sequence ID" value="GMA94263.1"/>
    <property type="molecule type" value="Genomic_DNA"/>
</dbReference>
<sequence length="669" mass="72645">MKESVRTRWTRWVEPRSDGLPNWRVLAWFPALAALATAVLILLRISGTSSGIHFRTFGTGHDPRLLLGTPRLIRSDEWLDNQGWTVSQAHSGFPVVNPVFPGGMDATVLQELPTRDWSTVFRPHEWGYLLFGLDTGIAWFWWVPALALVVGAYLAIITFLPRRPLSAALIAGAVFFCPTFQWDWGPNVLWPAAWALLAMAAIRWTLATSKRHGGWVWAAIIGWSAVTTAMGLYVPFIVPCVAVVVAFAIGAIAQHRSETRESFLAIGRRLIPLAIAAVVAAGVLAAWVATRAATFAAATGTFYPGQRSVPSGQLPAADPGLAGSLGAVFGQSLNDDSLNTVLGSSASIAATVPLFAAFVIPGLVVLVVRGFRRDRRIDWLAVAVIAMCVVVAVYLLVPGLDFVGKVLLFDRVTPTRWRVILAVLLPLLFVLVVRHVDRERSRWFSLSGLAGALLVVGSTAWVGREILRHSPQLLAAGPLWPVVLVAFAGACYLVFVRRGVPVAAALLLVTCVGIGGGVNPAYVGVYDLNDTRTGQAIDRIDARDPGTWVGVGGAEMMALVMETGVRGYSGLQTYPPAKMWSQIDPDRSEYSVWNALAHVFWQWGPGAPKVQQYRQDTIVNTLDPCSAFAQRHVDYVVSDTAAPDATCLTRIGRMSEGASRVWIYEVTRR</sequence>
<organism evidence="4 5">
    <name type="scientific">Pseudolysinimonas kribbensis</name>
    <dbReference type="NCBI Taxonomy" id="433641"/>
    <lineage>
        <taxon>Bacteria</taxon>
        <taxon>Bacillati</taxon>
        <taxon>Actinomycetota</taxon>
        <taxon>Actinomycetes</taxon>
        <taxon>Micrococcales</taxon>
        <taxon>Microbacteriaceae</taxon>
        <taxon>Pseudolysinimonas</taxon>
    </lineage>
</organism>
<dbReference type="InterPro" id="IPR056074">
    <property type="entry name" value="DUF7657"/>
</dbReference>
<keyword evidence="1" id="KW-1133">Transmembrane helix</keyword>
<feature type="transmembrane region" description="Helical" evidence="1">
    <location>
        <begin position="213"/>
        <end position="230"/>
    </location>
</feature>
<keyword evidence="1" id="KW-0472">Membrane</keyword>
<keyword evidence="1" id="KW-0812">Transmembrane</keyword>
<feature type="transmembrane region" description="Helical" evidence="1">
    <location>
        <begin position="346"/>
        <end position="367"/>
    </location>
</feature>
<feature type="transmembrane region" description="Helical" evidence="1">
    <location>
        <begin position="273"/>
        <end position="298"/>
    </location>
</feature>
<proteinExistence type="predicted"/>
<feature type="transmembrane region" description="Helical" evidence="1">
    <location>
        <begin position="25"/>
        <end position="45"/>
    </location>
</feature>
<dbReference type="Pfam" id="PF24672">
    <property type="entry name" value="DUF7654"/>
    <property type="match status" value="1"/>
</dbReference>
<feature type="transmembrane region" description="Helical" evidence="1">
    <location>
        <begin position="165"/>
        <end position="182"/>
    </location>
</feature>
<evidence type="ECO:0000313" key="5">
    <source>
        <dbReference type="Proteomes" id="UP001157034"/>
    </source>
</evidence>
<feature type="transmembrane region" description="Helical" evidence="1">
    <location>
        <begin position="417"/>
        <end position="436"/>
    </location>
</feature>
<feature type="domain" description="DUF7657" evidence="3">
    <location>
        <begin position="28"/>
        <end position="434"/>
    </location>
</feature>
<dbReference type="Proteomes" id="UP001157034">
    <property type="component" value="Unassembled WGS sequence"/>
</dbReference>
<feature type="transmembrane region" description="Helical" evidence="1">
    <location>
        <begin position="236"/>
        <end position="253"/>
    </location>
</feature>
<evidence type="ECO:0000259" key="2">
    <source>
        <dbReference type="Pfam" id="PF24672"/>
    </source>
</evidence>
<feature type="transmembrane region" description="Helical" evidence="1">
    <location>
        <begin position="188"/>
        <end position="206"/>
    </location>
</feature>
<feature type="transmembrane region" description="Helical" evidence="1">
    <location>
        <begin position="139"/>
        <end position="160"/>
    </location>
</feature>
<accession>A0ABQ6K3W6</accession>
<evidence type="ECO:0000256" key="1">
    <source>
        <dbReference type="SAM" id="Phobius"/>
    </source>
</evidence>
<name>A0ABQ6K3W6_9MICO</name>
<evidence type="ECO:0000259" key="3">
    <source>
        <dbReference type="Pfam" id="PF24677"/>
    </source>
</evidence>
<evidence type="ECO:0008006" key="6">
    <source>
        <dbReference type="Google" id="ProtNLM"/>
    </source>
</evidence>
<evidence type="ECO:0000313" key="4">
    <source>
        <dbReference type="EMBL" id="GMA94263.1"/>
    </source>
</evidence>
<comment type="caution">
    <text evidence="4">The sequence shown here is derived from an EMBL/GenBank/DDBJ whole genome shotgun (WGS) entry which is preliminary data.</text>
</comment>
<feature type="transmembrane region" description="Helical" evidence="1">
    <location>
        <begin position="475"/>
        <end position="495"/>
    </location>
</feature>
<feature type="transmembrane region" description="Helical" evidence="1">
    <location>
        <begin position="443"/>
        <end position="463"/>
    </location>
</feature>
<keyword evidence="5" id="KW-1185">Reference proteome</keyword>
<protein>
    <recommendedName>
        <fullName evidence="6">Glycosyltransferase RgtA/B/C/D-like domain-containing protein</fullName>
    </recommendedName>
</protein>
<feature type="transmembrane region" description="Helical" evidence="1">
    <location>
        <begin position="379"/>
        <end position="397"/>
    </location>
</feature>
<feature type="transmembrane region" description="Helical" evidence="1">
    <location>
        <begin position="502"/>
        <end position="522"/>
    </location>
</feature>
<dbReference type="Pfam" id="PF24677">
    <property type="entry name" value="DUF7657"/>
    <property type="match status" value="1"/>
</dbReference>
<dbReference type="RefSeq" id="WP_284253244.1">
    <property type="nucleotide sequence ID" value="NZ_BAAAQO010000003.1"/>
</dbReference>
<feature type="domain" description="DUF7654" evidence="2">
    <location>
        <begin position="527"/>
        <end position="667"/>
    </location>
</feature>
<gene>
    <name evidence="4" type="ORF">GCM10025881_10870</name>
</gene>
<dbReference type="InterPro" id="IPR056071">
    <property type="entry name" value="DUF7654"/>
</dbReference>
<reference evidence="5" key="1">
    <citation type="journal article" date="2019" name="Int. J. Syst. Evol. Microbiol.">
        <title>The Global Catalogue of Microorganisms (GCM) 10K type strain sequencing project: providing services to taxonomists for standard genome sequencing and annotation.</title>
        <authorList>
            <consortium name="The Broad Institute Genomics Platform"/>
            <consortium name="The Broad Institute Genome Sequencing Center for Infectious Disease"/>
            <person name="Wu L."/>
            <person name="Ma J."/>
        </authorList>
    </citation>
    <scope>NUCLEOTIDE SEQUENCE [LARGE SCALE GENOMIC DNA]</scope>
    <source>
        <strain evidence="5">NBRC 108894</strain>
    </source>
</reference>